<dbReference type="EMBL" id="JAFDVD010000007">
    <property type="protein sequence ID" value="MBM6399962.1"/>
    <property type="molecule type" value="Genomic_DNA"/>
</dbReference>
<keyword evidence="4" id="KW-1185">Reference proteome</keyword>
<dbReference type="GO" id="GO:0008168">
    <property type="term" value="F:methyltransferase activity"/>
    <property type="evidence" value="ECO:0007669"/>
    <property type="project" value="UniProtKB-KW"/>
</dbReference>
<accession>A0ABS2CJA8</accession>
<dbReference type="Gene3D" id="3.40.50.12710">
    <property type="match status" value="1"/>
</dbReference>
<dbReference type="PANTHER" id="PTHR12049:SF7">
    <property type="entry name" value="PROTEIN ARGININE METHYLTRANSFERASE NDUFAF7, MITOCHONDRIAL"/>
    <property type="match status" value="1"/>
</dbReference>
<dbReference type="PANTHER" id="PTHR12049">
    <property type="entry name" value="PROTEIN ARGININE METHYLTRANSFERASE NDUFAF7, MITOCHONDRIAL"/>
    <property type="match status" value="1"/>
</dbReference>
<organism evidence="3 4">
    <name type="scientific">Phycicoccus sonneratiae</name>
    <dbReference type="NCBI Taxonomy" id="2807628"/>
    <lineage>
        <taxon>Bacteria</taxon>
        <taxon>Bacillati</taxon>
        <taxon>Actinomycetota</taxon>
        <taxon>Actinomycetes</taxon>
        <taxon>Micrococcales</taxon>
        <taxon>Intrasporangiaceae</taxon>
        <taxon>Phycicoccus</taxon>
    </lineage>
</organism>
<comment type="caution">
    <text evidence="3">The sequence shown here is derived from an EMBL/GenBank/DDBJ whole genome shotgun (WGS) entry which is preliminary data.</text>
</comment>
<dbReference type="InterPro" id="IPR038375">
    <property type="entry name" value="NDUFAF7_sf"/>
</dbReference>
<evidence type="ECO:0000313" key="3">
    <source>
        <dbReference type="EMBL" id="MBM6399962.1"/>
    </source>
</evidence>
<gene>
    <name evidence="3" type="ORF">JQN70_06170</name>
</gene>
<dbReference type="Pfam" id="PF02636">
    <property type="entry name" value="Methyltransf_28"/>
    <property type="match status" value="1"/>
</dbReference>
<evidence type="ECO:0000313" key="4">
    <source>
        <dbReference type="Proteomes" id="UP001430172"/>
    </source>
</evidence>
<keyword evidence="1 3" id="KW-0489">Methyltransferase</keyword>
<name>A0ABS2CJA8_9MICO</name>
<dbReference type="Proteomes" id="UP001430172">
    <property type="component" value="Unassembled WGS sequence"/>
</dbReference>
<evidence type="ECO:0000256" key="1">
    <source>
        <dbReference type="ARBA" id="ARBA00022603"/>
    </source>
</evidence>
<protein>
    <submittedName>
        <fullName evidence="3">SAM-dependent methyltransferase</fullName>
    </submittedName>
</protein>
<dbReference type="SUPFAM" id="SSF53335">
    <property type="entry name" value="S-adenosyl-L-methionine-dependent methyltransferases"/>
    <property type="match status" value="1"/>
</dbReference>
<dbReference type="InterPro" id="IPR029063">
    <property type="entry name" value="SAM-dependent_MTases_sf"/>
</dbReference>
<keyword evidence="2" id="KW-0808">Transferase</keyword>
<evidence type="ECO:0000256" key="2">
    <source>
        <dbReference type="ARBA" id="ARBA00022679"/>
    </source>
</evidence>
<proteinExistence type="predicted"/>
<dbReference type="RefSeq" id="WP_204130445.1">
    <property type="nucleotide sequence ID" value="NZ_JAFDVD010000007.1"/>
</dbReference>
<dbReference type="InterPro" id="IPR003788">
    <property type="entry name" value="NDUFAF7"/>
</dbReference>
<sequence length="318" mass="33464">MDPVPWRDAWQQALYGTDGFYRRDEGPAGHFTTSTHGPLGAVLAEALGRLADREGVTHVVDVGCGRGELLGALHAVRPDLALTGVDVVERPTALAAGIHWLRSPGGATLPDDLRDLDDVLVVAHEWLDVVPCTVVEVDGDGLPHEVLVDAAAGAEEATGPVTDEDAAWCAAHWPLDGLAPGSRVEVGLARDRAWGDLVSRVRHGTLLAVDYGHTRATRPPAGTLVGYRAGTTVPAVPDGTCDLTAHVAVDTLEQDERTTQRDALRALGLTAAAPDIDLARTDPPAYLAGLARASAVRALTDPDGLGGFWWVLRRVATG</sequence>
<reference evidence="3" key="1">
    <citation type="submission" date="2021-02" db="EMBL/GenBank/DDBJ databases">
        <title>Phycicoccus sp. MQZ13P-5T, whole genome shotgun sequence.</title>
        <authorList>
            <person name="Tuo L."/>
        </authorList>
    </citation>
    <scope>NUCLEOTIDE SEQUENCE</scope>
    <source>
        <strain evidence="3">MQZ13P-5</strain>
    </source>
</reference>
<dbReference type="GO" id="GO:0032259">
    <property type="term" value="P:methylation"/>
    <property type="evidence" value="ECO:0007669"/>
    <property type="project" value="UniProtKB-KW"/>
</dbReference>